<reference evidence="1" key="1">
    <citation type="journal article" date="2023" name="IScience">
        <title>Live-bearing cockroach genome reveals convergent evolutionary mechanisms linked to viviparity in insects and beyond.</title>
        <authorList>
            <person name="Fouks B."/>
            <person name="Harrison M.C."/>
            <person name="Mikhailova A.A."/>
            <person name="Marchal E."/>
            <person name="English S."/>
            <person name="Carruthers M."/>
            <person name="Jennings E.C."/>
            <person name="Chiamaka E.L."/>
            <person name="Frigard R.A."/>
            <person name="Pippel M."/>
            <person name="Attardo G.M."/>
            <person name="Benoit J.B."/>
            <person name="Bornberg-Bauer E."/>
            <person name="Tobe S.S."/>
        </authorList>
    </citation>
    <scope>NUCLEOTIDE SEQUENCE</scope>
    <source>
        <strain evidence="1">Stay&amp;Tobe</strain>
    </source>
</reference>
<accession>A0AAD7Z674</accession>
<protein>
    <submittedName>
        <fullName evidence="1">Uncharacterized protein</fullName>
    </submittedName>
</protein>
<evidence type="ECO:0000313" key="2">
    <source>
        <dbReference type="Proteomes" id="UP001233999"/>
    </source>
</evidence>
<dbReference type="EMBL" id="JASPKZ010010623">
    <property type="protein sequence ID" value="KAJ9574238.1"/>
    <property type="molecule type" value="Genomic_DNA"/>
</dbReference>
<keyword evidence="2" id="KW-1185">Reference proteome</keyword>
<name>A0AAD7Z674_DIPPU</name>
<proteinExistence type="predicted"/>
<organism evidence="1 2">
    <name type="scientific">Diploptera punctata</name>
    <name type="common">Pacific beetle cockroach</name>
    <dbReference type="NCBI Taxonomy" id="6984"/>
    <lineage>
        <taxon>Eukaryota</taxon>
        <taxon>Metazoa</taxon>
        <taxon>Ecdysozoa</taxon>
        <taxon>Arthropoda</taxon>
        <taxon>Hexapoda</taxon>
        <taxon>Insecta</taxon>
        <taxon>Pterygota</taxon>
        <taxon>Neoptera</taxon>
        <taxon>Polyneoptera</taxon>
        <taxon>Dictyoptera</taxon>
        <taxon>Blattodea</taxon>
        <taxon>Blaberoidea</taxon>
        <taxon>Blaberidae</taxon>
        <taxon>Diplopterinae</taxon>
        <taxon>Diploptera</taxon>
    </lineage>
</organism>
<sequence length="53" mass="6101">CDISMTNSSAIDAKRKNQYQRKYDAGLFEVEVLSNASMKPNNLRRHLEAKRSD</sequence>
<dbReference type="AlphaFoldDB" id="A0AAD7Z674"/>
<comment type="caution">
    <text evidence="1">The sequence shown here is derived from an EMBL/GenBank/DDBJ whole genome shotgun (WGS) entry which is preliminary data.</text>
</comment>
<feature type="non-terminal residue" evidence="1">
    <location>
        <position position="1"/>
    </location>
</feature>
<evidence type="ECO:0000313" key="1">
    <source>
        <dbReference type="EMBL" id="KAJ9574238.1"/>
    </source>
</evidence>
<dbReference type="Proteomes" id="UP001233999">
    <property type="component" value="Unassembled WGS sequence"/>
</dbReference>
<gene>
    <name evidence="1" type="ORF">L9F63_026116</name>
</gene>
<reference evidence="1" key="2">
    <citation type="submission" date="2023-05" db="EMBL/GenBank/DDBJ databases">
        <authorList>
            <person name="Fouks B."/>
        </authorList>
    </citation>
    <scope>NUCLEOTIDE SEQUENCE</scope>
    <source>
        <strain evidence="1">Stay&amp;Tobe</strain>
        <tissue evidence="1">Testes</tissue>
    </source>
</reference>
<feature type="non-terminal residue" evidence="1">
    <location>
        <position position="53"/>
    </location>
</feature>